<sequence length="933" mass="105542">MATFQPRQFDFFKKNSLENLPNILQEINQNNESAILEVWNLAALPLNFIKSEIISPERILIRKVPITRPNNSPFPINLELRGCSIGCAFLSQSDELVVSQDEAVYYYTIDGRGPCFAYEGNKRLIKTYGQYVLLSIIDKPATSKLSTISTTLSTSSPLLEPKSSSFIIFDTKNKLIACKSTIVGGIRDISINWNGIFVFGYKGSLDYFEEVDLRTKIESVTKQNMFSVALNLASQSSDENNLELSAQIHLEQGEYFMDRNEPELAILEYINTIGEIDPSFVIVKLLDIQYLGILITYLENLHSKNAASNDHSMLLLTCYSKHGDESKLIEFLESRTSIDNDPLRDNSYFDVETAIEICLKEGHFLTALTIAEKFNNNHAVLNIIIYKMFDYKRALEFFASVFNSYYDTNSSSSRIGVIENLSLVQKFGRILLSNLPSEFTDFLVSLCVNFKVDPTSMKHLFVGYSQYLVMFYENYSILKYGYDILNSPIEDFFEIKSKIAKNIDTNSVTDKNDIETTDTPKDNLILVNVIYKNLLELYLTGIGTPSNHSSASLLKNNLISIKSADLNTISQSKKKALKLMRLLSANISELNDQQTLSELNSSFDYDYIYMLCANENFTEGLVFLNELNSKKSPTDLINFYFDVLSSENLAENPDSVNSILNNIHSLLNDYSCSALNANAPKNAKSSFNSDDKKLLLVHTKPLFKLSLIRFRSLINDSDPDLLAVFSNSLNSCLTLIKKNNILSPIEVLELLLIDSCNKDEKKADYTITDEHSFNTPTKEENGPEIINYNENINSIELSQISTKPSAITVGMLKDYLLSNFEEYEDEISQNKTSINQYNTEIENISTKINELLNEPIMFDPPSRCDSCQLPLGLPTINFFCKHTYHYSCINFSNHDSSVINSGDDDESVLSCPICKAQQLVSQENFYNSRINST</sequence>
<dbReference type="GO" id="GO:0006904">
    <property type="term" value="P:vesicle docking involved in exocytosis"/>
    <property type="evidence" value="ECO:0007669"/>
    <property type="project" value="TreeGrafter"/>
</dbReference>
<evidence type="ECO:0000256" key="7">
    <source>
        <dbReference type="ARBA" id="ARBA00023136"/>
    </source>
</evidence>
<feature type="coiled-coil region" evidence="11">
    <location>
        <begin position="820"/>
        <end position="854"/>
    </location>
</feature>
<keyword evidence="4 9" id="KW-0863">Zinc-finger</keyword>
<keyword evidence="11" id="KW-0175">Coiled coil</keyword>
<organism evidence="13 14">
    <name type="scientific">Smittium culicis</name>
    <dbReference type="NCBI Taxonomy" id="133412"/>
    <lineage>
        <taxon>Eukaryota</taxon>
        <taxon>Fungi</taxon>
        <taxon>Fungi incertae sedis</taxon>
        <taxon>Zoopagomycota</taxon>
        <taxon>Kickxellomycotina</taxon>
        <taxon>Harpellomycetes</taxon>
        <taxon>Harpellales</taxon>
        <taxon>Legeriomycetaceae</taxon>
        <taxon>Smittium</taxon>
    </lineage>
</organism>
<dbReference type="SUPFAM" id="SSF57850">
    <property type="entry name" value="RING/U-box"/>
    <property type="match status" value="1"/>
</dbReference>
<evidence type="ECO:0000256" key="5">
    <source>
        <dbReference type="ARBA" id="ARBA00022833"/>
    </source>
</evidence>
<keyword evidence="6" id="KW-0653">Protein transport</keyword>
<dbReference type="GO" id="GO:0030674">
    <property type="term" value="F:protein-macromolecule adaptor activity"/>
    <property type="evidence" value="ECO:0007669"/>
    <property type="project" value="TreeGrafter"/>
</dbReference>
<keyword evidence="2" id="KW-0813">Transport</keyword>
<evidence type="ECO:0000313" key="13">
    <source>
        <dbReference type="EMBL" id="OMJ27131.1"/>
    </source>
</evidence>
<evidence type="ECO:0000256" key="3">
    <source>
        <dbReference type="ARBA" id="ARBA00022723"/>
    </source>
</evidence>
<feature type="domain" description="RING-type" evidence="12">
    <location>
        <begin position="864"/>
        <end position="915"/>
    </location>
</feature>
<dbReference type="PANTHER" id="PTHR23323:SF24">
    <property type="entry name" value="VACUOLAR PROTEIN SORTING-ASSOCIATED PROTEIN 11 HOMOLOG"/>
    <property type="match status" value="1"/>
</dbReference>
<evidence type="ECO:0000259" key="12">
    <source>
        <dbReference type="PROSITE" id="PS50089"/>
    </source>
</evidence>
<dbReference type="GO" id="GO:0008270">
    <property type="term" value="F:zinc ion binding"/>
    <property type="evidence" value="ECO:0007669"/>
    <property type="project" value="UniProtKB-KW"/>
</dbReference>
<dbReference type="GO" id="GO:0030897">
    <property type="term" value="C:HOPS complex"/>
    <property type="evidence" value="ECO:0007669"/>
    <property type="project" value="TreeGrafter"/>
</dbReference>
<dbReference type="EMBL" id="LSSM01001153">
    <property type="protein sequence ID" value="OMJ27131.1"/>
    <property type="molecule type" value="Genomic_DNA"/>
</dbReference>
<evidence type="ECO:0000256" key="10">
    <source>
        <dbReference type="PROSITE-ProRule" id="PRU01006"/>
    </source>
</evidence>
<dbReference type="PROSITE" id="PS50089">
    <property type="entry name" value="ZF_RING_2"/>
    <property type="match status" value="1"/>
</dbReference>
<dbReference type="Pfam" id="PF23341">
    <property type="entry name" value="PEP5_VPS11_N"/>
    <property type="match status" value="1"/>
</dbReference>
<dbReference type="Pfam" id="PF23356">
    <property type="entry name" value="TPR_PEP5_VPS11"/>
    <property type="match status" value="1"/>
</dbReference>
<evidence type="ECO:0000256" key="4">
    <source>
        <dbReference type="ARBA" id="ARBA00022771"/>
    </source>
</evidence>
<name>A0A1R1YJP4_9FUNG</name>
<dbReference type="GO" id="GO:0007033">
    <property type="term" value="P:vacuole organization"/>
    <property type="evidence" value="ECO:0007669"/>
    <property type="project" value="TreeGrafter"/>
</dbReference>
<evidence type="ECO:0000256" key="8">
    <source>
        <dbReference type="ARBA" id="ARBA00029433"/>
    </source>
</evidence>
<dbReference type="PANTHER" id="PTHR23323">
    <property type="entry name" value="VACUOLAR PROTEIN SORTING-ASSOCIATED PROTEIN"/>
    <property type="match status" value="1"/>
</dbReference>
<dbReference type="OrthoDB" id="26184at2759"/>
<evidence type="ECO:0000313" key="14">
    <source>
        <dbReference type="Proteomes" id="UP000187429"/>
    </source>
</evidence>
<dbReference type="InterPro" id="IPR057308">
    <property type="entry name" value="CHCR_PEP5_VPS11"/>
</dbReference>
<dbReference type="InterPro" id="IPR001841">
    <property type="entry name" value="Znf_RING"/>
</dbReference>
<keyword evidence="3" id="KW-0479">Metal-binding</keyword>
<evidence type="ECO:0000256" key="6">
    <source>
        <dbReference type="ARBA" id="ARBA00022927"/>
    </source>
</evidence>
<dbReference type="PROSITE" id="PS50236">
    <property type="entry name" value="CHCR"/>
    <property type="match status" value="1"/>
</dbReference>
<keyword evidence="14" id="KW-1185">Reference proteome</keyword>
<reference evidence="14" key="1">
    <citation type="submission" date="2017-01" db="EMBL/GenBank/DDBJ databases">
        <authorList>
            <person name="Wang Y."/>
            <person name="White M."/>
            <person name="Kvist S."/>
            <person name="Moncalvo J.-M."/>
        </authorList>
    </citation>
    <scope>NUCLEOTIDE SEQUENCE [LARGE SCALE GENOMIC DNA]</scope>
    <source>
        <strain evidence="14">ID-206-W2</strain>
    </source>
</reference>
<proteinExistence type="inferred from homology"/>
<protein>
    <submittedName>
        <fullName evidence="13">Vacuolar protein-sorting-associated protein 11-like protein</fullName>
    </submittedName>
</protein>
<dbReference type="InterPro" id="IPR000547">
    <property type="entry name" value="Clathrin_H-chain/VPS_repeat"/>
</dbReference>
<keyword evidence="5" id="KW-0862">Zinc</keyword>
<keyword evidence="7" id="KW-0472">Membrane</keyword>
<evidence type="ECO:0000256" key="1">
    <source>
        <dbReference type="ARBA" id="ARBA00007070"/>
    </source>
</evidence>
<dbReference type="GO" id="GO:0048284">
    <property type="term" value="P:organelle fusion"/>
    <property type="evidence" value="ECO:0007669"/>
    <property type="project" value="TreeGrafter"/>
</dbReference>
<comment type="subcellular location">
    <subcellularLocation>
        <location evidence="8">Endomembrane system</location>
        <topology evidence="8">Peripheral membrane protein</topology>
        <orientation evidence="8">Cytoplasmic side</orientation>
    </subcellularLocation>
</comment>
<dbReference type="AlphaFoldDB" id="A0A1R1YJP4"/>
<dbReference type="GO" id="GO:0007032">
    <property type="term" value="P:endosome organization"/>
    <property type="evidence" value="ECO:0007669"/>
    <property type="project" value="TreeGrafter"/>
</dbReference>
<evidence type="ECO:0000256" key="9">
    <source>
        <dbReference type="PROSITE-ProRule" id="PRU00175"/>
    </source>
</evidence>
<dbReference type="GO" id="GO:0006886">
    <property type="term" value="P:intracellular protein transport"/>
    <property type="evidence" value="ECO:0007669"/>
    <property type="project" value="UniProtKB-UniRule"/>
</dbReference>
<gene>
    <name evidence="13" type="ORF">AYI69_g3444</name>
</gene>
<comment type="similarity">
    <text evidence="1">Belongs to the VPS11 family.</text>
</comment>
<evidence type="ECO:0000256" key="11">
    <source>
        <dbReference type="SAM" id="Coils"/>
    </source>
</evidence>
<evidence type="ECO:0000256" key="2">
    <source>
        <dbReference type="ARBA" id="ARBA00022448"/>
    </source>
</evidence>
<dbReference type="InterPro" id="IPR057307">
    <property type="entry name" value="PEP5_VPS11_N"/>
</dbReference>
<feature type="repeat" description="CHCR" evidence="10">
    <location>
        <begin position="269"/>
        <end position="425"/>
    </location>
</feature>
<dbReference type="GO" id="GO:0005768">
    <property type="term" value="C:endosome"/>
    <property type="evidence" value="ECO:0007669"/>
    <property type="project" value="TreeGrafter"/>
</dbReference>
<comment type="caution">
    <text evidence="13">The sequence shown here is derived from an EMBL/GenBank/DDBJ whole genome shotgun (WGS) entry which is preliminary data.</text>
</comment>
<dbReference type="Proteomes" id="UP000187429">
    <property type="component" value="Unassembled WGS sequence"/>
</dbReference>
<accession>A0A1R1YJP4</accession>